<dbReference type="VEuPathDB" id="FungiDB:RhiirA1_414776"/>
<accession>A0A2N1MR18</accession>
<reference evidence="1 2" key="1">
    <citation type="submission" date="2016-04" db="EMBL/GenBank/DDBJ databases">
        <title>Genome analyses suggest a sexual origin of heterokaryosis in a supposedly ancient asexual fungus.</title>
        <authorList>
            <person name="Ropars J."/>
            <person name="Sedzielewska K."/>
            <person name="Noel J."/>
            <person name="Charron P."/>
            <person name="Farinelli L."/>
            <person name="Marton T."/>
            <person name="Kruger M."/>
            <person name="Pelin A."/>
            <person name="Brachmann A."/>
            <person name="Corradi N."/>
        </authorList>
    </citation>
    <scope>NUCLEOTIDE SEQUENCE [LARGE SCALE GENOMIC DNA]</scope>
    <source>
        <strain evidence="1 2">C2</strain>
    </source>
</reference>
<reference evidence="1 2" key="2">
    <citation type="submission" date="2017-10" db="EMBL/GenBank/DDBJ databases">
        <title>Extensive intraspecific genome diversity in a model arbuscular mycorrhizal fungus.</title>
        <authorList>
            <person name="Chen E.C.H."/>
            <person name="Morin E."/>
            <person name="Baudet D."/>
            <person name="Noel J."/>
            <person name="Ndikumana S."/>
            <person name="Charron P."/>
            <person name="St-Onge C."/>
            <person name="Giorgi J."/>
            <person name="Grigoriev I.V."/>
            <person name="Roux C."/>
            <person name="Martin F.M."/>
            <person name="Corradi N."/>
        </authorList>
    </citation>
    <scope>NUCLEOTIDE SEQUENCE [LARGE SCALE GENOMIC DNA]</scope>
    <source>
        <strain evidence="1 2">C2</strain>
    </source>
</reference>
<evidence type="ECO:0000313" key="2">
    <source>
        <dbReference type="Proteomes" id="UP000233469"/>
    </source>
</evidence>
<dbReference type="EMBL" id="LLXL01001511">
    <property type="protein sequence ID" value="PKK64080.1"/>
    <property type="molecule type" value="Genomic_DNA"/>
</dbReference>
<proteinExistence type="predicted"/>
<organism evidence="1 2">
    <name type="scientific">Rhizophagus irregularis</name>
    <dbReference type="NCBI Taxonomy" id="588596"/>
    <lineage>
        <taxon>Eukaryota</taxon>
        <taxon>Fungi</taxon>
        <taxon>Fungi incertae sedis</taxon>
        <taxon>Mucoromycota</taxon>
        <taxon>Glomeromycotina</taxon>
        <taxon>Glomeromycetes</taxon>
        <taxon>Glomerales</taxon>
        <taxon>Glomeraceae</taxon>
        <taxon>Rhizophagus</taxon>
    </lineage>
</organism>
<dbReference type="Proteomes" id="UP000233469">
    <property type="component" value="Unassembled WGS sequence"/>
</dbReference>
<protein>
    <submittedName>
        <fullName evidence="1">Uncharacterized protein</fullName>
    </submittedName>
</protein>
<evidence type="ECO:0000313" key="1">
    <source>
        <dbReference type="EMBL" id="PKK64080.1"/>
    </source>
</evidence>
<sequence>MKLPQSIIFLDLCDNGAENTLRPNKFDVKVFIASMSTAENIAQIDNSGVGSSEIQV</sequence>
<name>A0A2N1MR18_9GLOM</name>
<gene>
    <name evidence="1" type="ORF">RhiirC2_757245</name>
</gene>
<dbReference type="AlphaFoldDB" id="A0A2N1MR18"/>
<comment type="caution">
    <text evidence="1">The sequence shown here is derived from an EMBL/GenBank/DDBJ whole genome shotgun (WGS) entry which is preliminary data.</text>
</comment>
<feature type="non-terminal residue" evidence="1">
    <location>
        <position position="56"/>
    </location>
</feature>